<accession>A0ACC2K934</accession>
<comment type="caution">
    <text evidence="1">The sequence shown here is derived from an EMBL/GenBank/DDBJ whole genome shotgun (WGS) entry which is preliminary data.</text>
</comment>
<dbReference type="EMBL" id="CM056812">
    <property type="protein sequence ID" value="KAJ8617561.1"/>
    <property type="molecule type" value="Genomic_DNA"/>
</dbReference>
<sequence length="130" mass="13682">MIYLMIVNYCSCHFAAGDPSNGHNRGNHVAHSLVIVSAVLSYFGITNTEGVDLREHSMEWHNRASSASGRNHNKDVGDVNIDGMEGGGHDGASRSGAGQGLPTPESLAGVMQSTRQMPVEQDAGCLSVCA</sequence>
<protein>
    <submittedName>
        <fullName evidence="1">Uncharacterized protein</fullName>
    </submittedName>
</protein>
<organism evidence="1 2">
    <name type="scientific">Persea americana</name>
    <name type="common">Avocado</name>
    <dbReference type="NCBI Taxonomy" id="3435"/>
    <lineage>
        <taxon>Eukaryota</taxon>
        <taxon>Viridiplantae</taxon>
        <taxon>Streptophyta</taxon>
        <taxon>Embryophyta</taxon>
        <taxon>Tracheophyta</taxon>
        <taxon>Spermatophyta</taxon>
        <taxon>Magnoliopsida</taxon>
        <taxon>Magnoliidae</taxon>
        <taxon>Laurales</taxon>
        <taxon>Lauraceae</taxon>
        <taxon>Persea</taxon>
    </lineage>
</organism>
<dbReference type="Proteomes" id="UP001234297">
    <property type="component" value="Chromosome 4"/>
</dbReference>
<proteinExistence type="predicted"/>
<evidence type="ECO:0000313" key="2">
    <source>
        <dbReference type="Proteomes" id="UP001234297"/>
    </source>
</evidence>
<gene>
    <name evidence="1" type="ORF">MRB53_013747</name>
</gene>
<keyword evidence="2" id="KW-1185">Reference proteome</keyword>
<evidence type="ECO:0000313" key="1">
    <source>
        <dbReference type="EMBL" id="KAJ8617561.1"/>
    </source>
</evidence>
<name>A0ACC2K934_PERAE</name>
<reference evidence="1 2" key="1">
    <citation type="journal article" date="2022" name="Hortic Res">
        <title>A haplotype resolved chromosomal level avocado genome allows analysis of novel avocado genes.</title>
        <authorList>
            <person name="Nath O."/>
            <person name="Fletcher S.J."/>
            <person name="Hayward A."/>
            <person name="Shaw L.M."/>
            <person name="Masouleh A.K."/>
            <person name="Furtado A."/>
            <person name="Henry R.J."/>
            <person name="Mitter N."/>
        </authorList>
    </citation>
    <scope>NUCLEOTIDE SEQUENCE [LARGE SCALE GENOMIC DNA]</scope>
    <source>
        <strain evidence="2">cv. Hass</strain>
    </source>
</reference>